<feature type="transmembrane region" description="Helical" evidence="6">
    <location>
        <begin position="376"/>
        <end position="399"/>
    </location>
</feature>
<dbReference type="GeneID" id="36555789"/>
<evidence type="ECO:0000256" key="4">
    <source>
        <dbReference type="ARBA" id="ARBA00023136"/>
    </source>
</evidence>
<dbReference type="Pfam" id="PF07690">
    <property type="entry name" value="MFS_1"/>
    <property type="match status" value="1"/>
</dbReference>
<feature type="transmembrane region" description="Helical" evidence="6">
    <location>
        <begin position="106"/>
        <end position="129"/>
    </location>
</feature>
<feature type="transmembrane region" description="Helical" evidence="6">
    <location>
        <begin position="269"/>
        <end position="286"/>
    </location>
</feature>
<accession>A0A2I2GLZ2</accession>
<dbReference type="GO" id="GO:0016020">
    <property type="term" value="C:membrane"/>
    <property type="evidence" value="ECO:0007669"/>
    <property type="project" value="UniProtKB-SubCell"/>
</dbReference>
<dbReference type="GO" id="GO:0022857">
    <property type="term" value="F:transmembrane transporter activity"/>
    <property type="evidence" value="ECO:0007669"/>
    <property type="project" value="InterPro"/>
</dbReference>
<dbReference type="InterPro" id="IPR051617">
    <property type="entry name" value="UNC-93-like_regulator"/>
</dbReference>
<proteinExistence type="predicted"/>
<evidence type="ECO:0000256" key="2">
    <source>
        <dbReference type="ARBA" id="ARBA00022692"/>
    </source>
</evidence>
<evidence type="ECO:0000313" key="7">
    <source>
        <dbReference type="EMBL" id="PLB53895.1"/>
    </source>
</evidence>
<keyword evidence="3 6" id="KW-1133">Transmembrane helix</keyword>
<keyword evidence="8" id="KW-1185">Reference proteome</keyword>
<evidence type="ECO:0000256" key="3">
    <source>
        <dbReference type="ARBA" id="ARBA00022989"/>
    </source>
</evidence>
<keyword evidence="2 6" id="KW-0812">Transmembrane</keyword>
<feature type="transmembrane region" description="Helical" evidence="6">
    <location>
        <begin position="298"/>
        <end position="321"/>
    </location>
</feature>
<keyword evidence="4 6" id="KW-0472">Membrane</keyword>
<gene>
    <name evidence="7" type="ORF">P170DRAFT_431662</name>
</gene>
<dbReference type="Proteomes" id="UP000234275">
    <property type="component" value="Unassembled WGS sequence"/>
</dbReference>
<feature type="transmembrane region" description="Helical" evidence="6">
    <location>
        <begin position="341"/>
        <end position="364"/>
    </location>
</feature>
<feature type="region of interest" description="Disordered" evidence="5">
    <location>
        <begin position="434"/>
        <end position="472"/>
    </location>
</feature>
<evidence type="ECO:0000256" key="6">
    <source>
        <dbReference type="SAM" id="Phobius"/>
    </source>
</evidence>
<organism evidence="7 8">
    <name type="scientific">Aspergillus steynii IBT 23096</name>
    <dbReference type="NCBI Taxonomy" id="1392250"/>
    <lineage>
        <taxon>Eukaryota</taxon>
        <taxon>Fungi</taxon>
        <taxon>Dikarya</taxon>
        <taxon>Ascomycota</taxon>
        <taxon>Pezizomycotina</taxon>
        <taxon>Eurotiomycetes</taxon>
        <taxon>Eurotiomycetidae</taxon>
        <taxon>Eurotiales</taxon>
        <taxon>Aspergillaceae</taxon>
        <taxon>Aspergillus</taxon>
        <taxon>Aspergillus subgen. Circumdati</taxon>
    </lineage>
</organism>
<reference evidence="7 8" key="1">
    <citation type="submission" date="2016-12" db="EMBL/GenBank/DDBJ databases">
        <title>The genomes of Aspergillus section Nigri reveals drivers in fungal speciation.</title>
        <authorList>
            <consortium name="DOE Joint Genome Institute"/>
            <person name="Vesth T.C."/>
            <person name="Nybo J."/>
            <person name="Theobald S."/>
            <person name="Brandl J."/>
            <person name="Frisvad J.C."/>
            <person name="Nielsen K.F."/>
            <person name="Lyhne E.K."/>
            <person name="Kogle M.E."/>
            <person name="Kuo A."/>
            <person name="Riley R."/>
            <person name="Clum A."/>
            <person name="Nolan M."/>
            <person name="Lipzen A."/>
            <person name="Salamov A."/>
            <person name="Henrissat B."/>
            <person name="Wiebenga A."/>
            <person name="De Vries R.P."/>
            <person name="Grigoriev I.V."/>
            <person name="Mortensen U.H."/>
            <person name="Andersen M.R."/>
            <person name="Baker S.E."/>
        </authorList>
    </citation>
    <scope>NUCLEOTIDE SEQUENCE [LARGE SCALE GENOMIC DNA]</scope>
    <source>
        <strain evidence="7 8">IBT 23096</strain>
    </source>
</reference>
<feature type="transmembrane region" description="Helical" evidence="6">
    <location>
        <begin position="233"/>
        <end position="249"/>
    </location>
</feature>
<feature type="transmembrane region" description="Helical" evidence="6">
    <location>
        <begin position="405"/>
        <end position="426"/>
    </location>
</feature>
<name>A0A2I2GLZ2_9EURO</name>
<dbReference type="Gene3D" id="1.20.1250.20">
    <property type="entry name" value="MFS general substrate transporter like domains"/>
    <property type="match status" value="1"/>
</dbReference>
<dbReference type="SUPFAM" id="SSF103473">
    <property type="entry name" value="MFS general substrate transporter"/>
    <property type="match status" value="1"/>
</dbReference>
<dbReference type="PANTHER" id="PTHR23294:SF57">
    <property type="entry name" value="CINA C-TERMINAL DOMAIN-CONTAINING PROTEIN"/>
    <property type="match status" value="1"/>
</dbReference>
<dbReference type="RefSeq" id="XP_024709197.1">
    <property type="nucleotide sequence ID" value="XM_024848090.1"/>
</dbReference>
<evidence type="ECO:0000256" key="1">
    <source>
        <dbReference type="ARBA" id="ARBA00004141"/>
    </source>
</evidence>
<feature type="transmembrane region" description="Helical" evidence="6">
    <location>
        <begin position="141"/>
        <end position="164"/>
    </location>
</feature>
<evidence type="ECO:0000313" key="8">
    <source>
        <dbReference type="Proteomes" id="UP000234275"/>
    </source>
</evidence>
<feature type="transmembrane region" description="Helical" evidence="6">
    <location>
        <begin position="12"/>
        <end position="32"/>
    </location>
</feature>
<dbReference type="EMBL" id="MSFO01000001">
    <property type="protein sequence ID" value="PLB53895.1"/>
    <property type="molecule type" value="Genomic_DNA"/>
</dbReference>
<feature type="transmembrane region" description="Helical" evidence="6">
    <location>
        <begin position="176"/>
        <end position="197"/>
    </location>
</feature>
<evidence type="ECO:0000256" key="5">
    <source>
        <dbReference type="SAM" id="MobiDB-lite"/>
    </source>
</evidence>
<feature type="transmembrane region" description="Helical" evidence="6">
    <location>
        <begin position="79"/>
        <end position="100"/>
    </location>
</feature>
<dbReference type="InterPro" id="IPR011701">
    <property type="entry name" value="MFS"/>
</dbReference>
<comment type="subcellular location">
    <subcellularLocation>
        <location evidence="1">Membrane</location>
        <topology evidence="1">Multi-pass membrane protein</topology>
    </subcellularLocation>
</comment>
<dbReference type="OrthoDB" id="196103at2759"/>
<protein>
    <submittedName>
        <fullName evidence="7">MFS general substrate transporter</fullName>
    </submittedName>
</protein>
<dbReference type="PANTHER" id="PTHR23294">
    <property type="entry name" value="ET TRANSLATION PRODUCT-RELATED"/>
    <property type="match status" value="1"/>
</dbReference>
<dbReference type="AlphaFoldDB" id="A0A2I2GLZ2"/>
<sequence>MGGIFETLHRWYRGTLYQAVVLGLISFTQPGIWDALNSLGAGGLASPYFVNASNVITYVIMIVTCPLFAVAGNRFSLKWVLVAGTFYVPYFAALYCNSVFGTQWFLLFGSVICGFSAAALWVSEAAIAVGYPEIENRGTYIGIWMALNKLGSLIGNAIQLGLNIHNADKGSVSPKTYLVLIGLSCAGLPLALTVAPAHKLIRKDGSKPTFSSSEEHVSIKDGFKGLWKAMRQRYMLMLLPIFITVRWSQTYQGNYLTEYFSVRGRTLAGFIQTVVGTVATLLWGWFLDRQKIVKSRKVLAMSGWLIMLAVFIPQWVLNFIMQKQLQSQHPTPSLDIHDPGYGKAITAYCLFGVASQASVVWTYWILGTYDVHVDVLAYTTGILRSAESLGFAIAFGIGASKSASLMANLIVAFIVFWVSVPFTTYASYTVKEPGEAVGETSGPAAKDVEDGSNDDLPGNVSHAQAQEAGLRA</sequence>
<dbReference type="VEuPathDB" id="FungiDB:P170DRAFT_431662"/>
<comment type="caution">
    <text evidence="7">The sequence shown here is derived from an EMBL/GenBank/DDBJ whole genome shotgun (WGS) entry which is preliminary data.</text>
</comment>
<dbReference type="InterPro" id="IPR036259">
    <property type="entry name" value="MFS_trans_sf"/>
</dbReference>
<feature type="transmembrane region" description="Helical" evidence="6">
    <location>
        <begin position="52"/>
        <end position="72"/>
    </location>
</feature>